<evidence type="ECO:0000313" key="4">
    <source>
        <dbReference type="EMBL" id="QGU02358.1"/>
    </source>
</evidence>
<feature type="domain" description="Impact N-terminal" evidence="2">
    <location>
        <begin position="22"/>
        <end position="129"/>
    </location>
</feature>
<dbReference type="InterPro" id="IPR020568">
    <property type="entry name" value="Ribosomal_Su5_D2-typ_SF"/>
</dbReference>
<dbReference type="SUPFAM" id="SSF54211">
    <property type="entry name" value="Ribosomal protein S5 domain 2-like"/>
    <property type="match status" value="1"/>
</dbReference>
<dbReference type="Pfam" id="PF01205">
    <property type="entry name" value="Impact_N"/>
    <property type="match status" value="1"/>
</dbReference>
<dbReference type="GO" id="GO:0006446">
    <property type="term" value="P:regulation of translational initiation"/>
    <property type="evidence" value="ECO:0007669"/>
    <property type="project" value="TreeGrafter"/>
</dbReference>
<reference evidence="5" key="1">
    <citation type="submission" date="2019-11" db="EMBL/GenBank/DDBJ databases">
        <title>Complete genome sequence of Corynebacterium kalinowskii 1959, a novel Corynebacterium species isolated from soil of a small paddock in Vilsendorf, Germany.</title>
        <authorList>
            <person name="Schaffert L."/>
            <person name="Ruwe M."/>
            <person name="Milse J."/>
            <person name="Hanuschka K."/>
            <person name="Ortseifen V."/>
            <person name="Droste J."/>
            <person name="Brandt D."/>
            <person name="Schlueter L."/>
            <person name="Kutter Y."/>
            <person name="Vinke S."/>
            <person name="Viehoefer P."/>
            <person name="Jacob L."/>
            <person name="Luebke N.-C."/>
            <person name="Schulte-Berndt E."/>
            <person name="Hain C."/>
            <person name="Linder M."/>
            <person name="Schmidt P."/>
            <person name="Wollenschlaeger L."/>
            <person name="Luttermann T."/>
            <person name="Thieme E."/>
            <person name="Hassa J."/>
            <person name="Haak M."/>
            <person name="Wittchen M."/>
            <person name="Mentz A."/>
            <person name="Persicke M."/>
            <person name="Busche T."/>
            <person name="Ruckert C."/>
        </authorList>
    </citation>
    <scope>NUCLEOTIDE SEQUENCE [LARGE SCALE GENOMIC DNA]</scope>
    <source>
        <strain evidence="5">1959</strain>
    </source>
</reference>
<keyword evidence="5" id="KW-1185">Reference proteome</keyword>
<dbReference type="Gene3D" id="3.30.230.30">
    <property type="entry name" value="Impact, N-terminal domain"/>
    <property type="match status" value="1"/>
</dbReference>
<protein>
    <submittedName>
        <fullName evidence="4">IMPACT family member YigZ</fullName>
    </submittedName>
</protein>
<dbReference type="InterPro" id="IPR001498">
    <property type="entry name" value="Impact_N"/>
</dbReference>
<dbReference type="GO" id="GO:0005737">
    <property type="term" value="C:cytoplasm"/>
    <property type="evidence" value="ECO:0007669"/>
    <property type="project" value="TreeGrafter"/>
</dbReference>
<evidence type="ECO:0000259" key="2">
    <source>
        <dbReference type="Pfam" id="PF01205"/>
    </source>
</evidence>
<feature type="domain" description="UPF0029" evidence="3">
    <location>
        <begin position="145"/>
        <end position="199"/>
    </location>
</feature>
<sequence length="215" mass="23450">MIDNIYRRPIAGEIFTSELDIKRSTFLGFVTRATDEASAREFVASLKRQYPDARHHCSAFIYHVDDANPIERSNDDGEPSGTAGLPMLDVLRGSGLLDIVAVSVRYFGGIKLGTGGLVRAYSESVTSALASVRCVDRARRELYLVSLDHSIAGRIEADLRGRGFSVVDTAYGARVDMTVGLEPGQRGRLDAFLAEATQGLIDAKLIGTEWIEVHC</sequence>
<dbReference type="KEGG" id="ckw:CKALI_07480"/>
<dbReference type="InterPro" id="IPR015269">
    <property type="entry name" value="UPF0029_Impact_C"/>
</dbReference>
<organism evidence="4 5">
    <name type="scientific">Corynebacterium kalinowskii</name>
    <dbReference type="NCBI Taxonomy" id="2675216"/>
    <lineage>
        <taxon>Bacteria</taxon>
        <taxon>Bacillati</taxon>
        <taxon>Actinomycetota</taxon>
        <taxon>Actinomycetes</taxon>
        <taxon>Mycobacteriales</taxon>
        <taxon>Corynebacteriaceae</taxon>
        <taxon>Corynebacterium</taxon>
    </lineage>
</organism>
<evidence type="ECO:0000313" key="5">
    <source>
        <dbReference type="Proteomes" id="UP000427071"/>
    </source>
</evidence>
<dbReference type="InterPro" id="IPR023582">
    <property type="entry name" value="Impact"/>
</dbReference>
<gene>
    <name evidence="4" type="primary">yigZ</name>
    <name evidence="4" type="ORF">CKALI_07480</name>
</gene>
<dbReference type="InterPro" id="IPR036956">
    <property type="entry name" value="Impact_N_sf"/>
</dbReference>
<dbReference type="Pfam" id="PF09186">
    <property type="entry name" value="DUF1949"/>
    <property type="match status" value="1"/>
</dbReference>
<dbReference type="PANTHER" id="PTHR16301">
    <property type="entry name" value="IMPACT-RELATED"/>
    <property type="match status" value="1"/>
</dbReference>
<evidence type="ECO:0000256" key="1">
    <source>
        <dbReference type="ARBA" id="ARBA00007665"/>
    </source>
</evidence>
<accession>A0A6B8W4M3</accession>
<dbReference type="EMBL" id="CP046452">
    <property type="protein sequence ID" value="QGU02358.1"/>
    <property type="molecule type" value="Genomic_DNA"/>
</dbReference>
<dbReference type="PANTHER" id="PTHR16301:SF20">
    <property type="entry name" value="IMPACT FAMILY MEMBER YIGZ"/>
    <property type="match status" value="1"/>
</dbReference>
<proteinExistence type="inferred from homology"/>
<comment type="similarity">
    <text evidence="1">Belongs to the IMPACT family.</text>
</comment>
<dbReference type="AlphaFoldDB" id="A0A6B8W4M3"/>
<name>A0A6B8W4M3_9CORY</name>
<dbReference type="Proteomes" id="UP000427071">
    <property type="component" value="Chromosome"/>
</dbReference>
<dbReference type="SUPFAM" id="SSF54980">
    <property type="entry name" value="EF-G C-terminal domain-like"/>
    <property type="match status" value="1"/>
</dbReference>
<dbReference type="InterPro" id="IPR035647">
    <property type="entry name" value="EFG_III/V"/>
</dbReference>
<evidence type="ECO:0000259" key="3">
    <source>
        <dbReference type="Pfam" id="PF09186"/>
    </source>
</evidence>